<evidence type="ECO:0000313" key="1">
    <source>
        <dbReference type="EMBL" id="EQC25736.1"/>
    </source>
</evidence>
<proteinExistence type="predicted"/>
<dbReference type="EMBL" id="JH767257">
    <property type="protein sequence ID" value="EQC25736.1"/>
    <property type="molecule type" value="Genomic_DNA"/>
</dbReference>
<dbReference type="Proteomes" id="UP000030762">
    <property type="component" value="Unassembled WGS sequence"/>
</dbReference>
<keyword evidence="2" id="KW-1185">Reference proteome</keyword>
<accession>T0PU10</accession>
<organism evidence="1 2">
    <name type="scientific">Saprolegnia diclina (strain VS20)</name>
    <dbReference type="NCBI Taxonomy" id="1156394"/>
    <lineage>
        <taxon>Eukaryota</taxon>
        <taxon>Sar</taxon>
        <taxon>Stramenopiles</taxon>
        <taxon>Oomycota</taxon>
        <taxon>Saprolegniomycetes</taxon>
        <taxon>Saprolegniales</taxon>
        <taxon>Saprolegniaceae</taxon>
        <taxon>Saprolegnia</taxon>
    </lineage>
</organism>
<dbReference type="GeneID" id="19957124"/>
<dbReference type="AlphaFoldDB" id="T0PU10"/>
<reference evidence="1 2" key="1">
    <citation type="submission" date="2012-04" db="EMBL/GenBank/DDBJ databases">
        <title>The Genome Sequence of Saprolegnia declina VS20.</title>
        <authorList>
            <consortium name="The Broad Institute Genome Sequencing Platform"/>
            <person name="Russ C."/>
            <person name="Nusbaum C."/>
            <person name="Tyler B."/>
            <person name="van West P."/>
            <person name="Dieguez-Uribeondo J."/>
            <person name="de Bruijn I."/>
            <person name="Tripathy S."/>
            <person name="Jiang R."/>
            <person name="Young S.K."/>
            <person name="Zeng Q."/>
            <person name="Gargeya S."/>
            <person name="Fitzgerald M."/>
            <person name="Haas B."/>
            <person name="Abouelleil A."/>
            <person name="Alvarado L."/>
            <person name="Arachchi H.M."/>
            <person name="Berlin A."/>
            <person name="Chapman S.B."/>
            <person name="Goldberg J."/>
            <person name="Griggs A."/>
            <person name="Gujja S."/>
            <person name="Hansen M."/>
            <person name="Howarth C."/>
            <person name="Imamovic A."/>
            <person name="Larimer J."/>
            <person name="McCowen C."/>
            <person name="Montmayeur A."/>
            <person name="Murphy C."/>
            <person name="Neiman D."/>
            <person name="Pearson M."/>
            <person name="Priest M."/>
            <person name="Roberts A."/>
            <person name="Saif S."/>
            <person name="Shea T."/>
            <person name="Sisk P."/>
            <person name="Sykes S."/>
            <person name="Wortman J."/>
            <person name="Nusbaum C."/>
            <person name="Birren B."/>
        </authorList>
    </citation>
    <scope>NUCLEOTIDE SEQUENCE [LARGE SCALE GENOMIC DNA]</scope>
    <source>
        <strain evidence="1 2">VS20</strain>
    </source>
</reference>
<evidence type="ECO:0000313" key="2">
    <source>
        <dbReference type="Proteomes" id="UP000030762"/>
    </source>
</evidence>
<dbReference type="InParanoid" id="T0PU10"/>
<sequence>MSYVLDILSPRGLLKQWQPAVLTLHEQTLTLTDKGKVVTTLRVAAARPLPATPKQTYLVEISPASGGKILTLAVTTAFLQSQLIAVVSAAAASPSWTLPSVSRLDMQLAVADASTTSKITCAA</sequence>
<name>T0PU10_SAPDV</name>
<dbReference type="VEuPathDB" id="FungiDB:SDRG_16397"/>
<protein>
    <submittedName>
        <fullName evidence="1">Uncharacterized protein</fullName>
    </submittedName>
</protein>
<gene>
    <name evidence="1" type="ORF">SDRG_16397</name>
</gene>
<dbReference type="RefSeq" id="XP_008620828.1">
    <property type="nucleotide sequence ID" value="XM_008622606.1"/>
</dbReference>